<evidence type="ECO:0000313" key="1">
    <source>
        <dbReference type="EMBL" id="KAI2664285.1"/>
    </source>
</evidence>
<protein>
    <submittedName>
        <fullName evidence="1">Glutamyl-tRNA reductase</fullName>
    </submittedName>
</protein>
<keyword evidence="2" id="KW-1185">Reference proteome</keyword>
<gene>
    <name evidence="1" type="ORF">H4Q32_002455</name>
</gene>
<evidence type="ECO:0000313" key="2">
    <source>
        <dbReference type="Proteomes" id="UP000830375"/>
    </source>
</evidence>
<proteinExistence type="predicted"/>
<accession>A0ABQ8MN75</accession>
<dbReference type="Proteomes" id="UP000830375">
    <property type="component" value="Unassembled WGS sequence"/>
</dbReference>
<reference evidence="1 2" key="1">
    <citation type="submission" date="2022-01" db="EMBL/GenBank/DDBJ databases">
        <title>A high-quality chromosome-level genome assembly of rohu carp, Labeo rohita.</title>
        <authorList>
            <person name="Arick M.A. II"/>
            <person name="Hsu C.-Y."/>
            <person name="Magbanua Z."/>
            <person name="Pechanova O."/>
            <person name="Grover C."/>
            <person name="Miller E."/>
            <person name="Thrash A."/>
            <person name="Ezzel L."/>
            <person name="Alam S."/>
            <person name="Benzie J."/>
            <person name="Hamilton M."/>
            <person name="Karsi A."/>
            <person name="Lawrence M.L."/>
            <person name="Peterson D.G."/>
        </authorList>
    </citation>
    <scope>NUCLEOTIDE SEQUENCE [LARGE SCALE GENOMIC DNA]</scope>
    <source>
        <strain evidence="2">BAU-BD-2019</strain>
        <tissue evidence="1">Blood</tissue>
    </source>
</reference>
<dbReference type="EMBL" id="JACTAM010000005">
    <property type="protein sequence ID" value="KAI2664285.1"/>
    <property type="molecule type" value="Genomic_DNA"/>
</dbReference>
<organism evidence="1 2">
    <name type="scientific">Labeo rohita</name>
    <name type="common">Indian major carp</name>
    <name type="synonym">Cyprinus rohita</name>
    <dbReference type="NCBI Taxonomy" id="84645"/>
    <lineage>
        <taxon>Eukaryota</taxon>
        <taxon>Metazoa</taxon>
        <taxon>Chordata</taxon>
        <taxon>Craniata</taxon>
        <taxon>Vertebrata</taxon>
        <taxon>Euteleostomi</taxon>
        <taxon>Actinopterygii</taxon>
        <taxon>Neopterygii</taxon>
        <taxon>Teleostei</taxon>
        <taxon>Ostariophysi</taxon>
        <taxon>Cypriniformes</taxon>
        <taxon>Cyprinidae</taxon>
        <taxon>Labeoninae</taxon>
        <taxon>Labeonini</taxon>
        <taxon>Labeo</taxon>
    </lineage>
</organism>
<sequence length="75" mass="8720">MPESEKKSSDAIKLDDEIGYVKKRKHTEFAITNNFAFTEVTDIVRQTDTEFGQMLNRLRKHKNDMLAEDIFAQAL</sequence>
<comment type="caution">
    <text evidence="1">The sequence shown here is derived from an EMBL/GenBank/DDBJ whole genome shotgun (WGS) entry which is preliminary data.</text>
</comment>
<name>A0ABQ8MN75_LABRO</name>